<dbReference type="InterPro" id="IPR029016">
    <property type="entry name" value="GAF-like_dom_sf"/>
</dbReference>
<accession>A0ABV6DCY9</accession>
<reference evidence="2 3" key="1">
    <citation type="submission" date="2024-09" db="EMBL/GenBank/DDBJ databases">
        <authorList>
            <person name="Sun Q."/>
            <person name="Mori K."/>
        </authorList>
    </citation>
    <scope>NUCLEOTIDE SEQUENCE [LARGE SCALE GENOMIC DNA]</scope>
    <source>
        <strain evidence="2 3">CCM 8543</strain>
    </source>
</reference>
<protein>
    <submittedName>
        <fullName evidence="2">GAF domain-containing protein</fullName>
    </submittedName>
</protein>
<dbReference type="EMBL" id="JBHLXD010000058">
    <property type="protein sequence ID" value="MFC0210507.1"/>
    <property type="molecule type" value="Genomic_DNA"/>
</dbReference>
<dbReference type="Proteomes" id="UP001589755">
    <property type="component" value="Unassembled WGS sequence"/>
</dbReference>
<feature type="domain" description="GAF" evidence="1">
    <location>
        <begin position="50"/>
        <end position="142"/>
    </location>
</feature>
<keyword evidence="3" id="KW-1185">Reference proteome</keyword>
<organism evidence="2 3">
    <name type="scientific">Chelativorans intermedius</name>
    <dbReference type="NCBI Taxonomy" id="515947"/>
    <lineage>
        <taxon>Bacteria</taxon>
        <taxon>Pseudomonadati</taxon>
        <taxon>Pseudomonadota</taxon>
        <taxon>Alphaproteobacteria</taxon>
        <taxon>Hyphomicrobiales</taxon>
        <taxon>Phyllobacteriaceae</taxon>
        <taxon>Chelativorans</taxon>
    </lineage>
</organism>
<evidence type="ECO:0000313" key="2">
    <source>
        <dbReference type="EMBL" id="MFC0210507.1"/>
    </source>
</evidence>
<name>A0ABV6DCY9_9HYPH</name>
<comment type="caution">
    <text evidence="2">The sequence shown here is derived from an EMBL/GenBank/DDBJ whole genome shotgun (WGS) entry which is preliminary data.</text>
</comment>
<dbReference type="RefSeq" id="WP_261522774.1">
    <property type="nucleotide sequence ID" value="NZ_JAODNW010000042.1"/>
</dbReference>
<dbReference type="Gene3D" id="3.30.450.40">
    <property type="match status" value="1"/>
</dbReference>
<dbReference type="InterPro" id="IPR003018">
    <property type="entry name" value="GAF"/>
</dbReference>
<sequence>MPDYSTFTKALETAEGQPENVFDALYRLTDETIGVKLFTMMSFDFPAGVAGRFYSNMPDAYPVSGTKPVNTTDWARQVLQERQVFVANNIEGIAEVFYDHELIKSLGCESVINIPVVIGGNVIGTINCLHEADYYTEDKVAAAVALKLPGAVCFLLKERHKTMGTV</sequence>
<gene>
    <name evidence="2" type="ORF">ACFFJ2_19135</name>
</gene>
<evidence type="ECO:0000259" key="1">
    <source>
        <dbReference type="Pfam" id="PF13185"/>
    </source>
</evidence>
<dbReference type="SUPFAM" id="SSF55781">
    <property type="entry name" value="GAF domain-like"/>
    <property type="match status" value="1"/>
</dbReference>
<evidence type="ECO:0000313" key="3">
    <source>
        <dbReference type="Proteomes" id="UP001589755"/>
    </source>
</evidence>
<proteinExistence type="predicted"/>
<dbReference type="Pfam" id="PF13185">
    <property type="entry name" value="GAF_2"/>
    <property type="match status" value="1"/>
</dbReference>